<dbReference type="AlphaFoldDB" id="A0A1E3AP78"/>
<evidence type="ECO:0000256" key="4">
    <source>
        <dbReference type="SAM" id="MobiDB-lite"/>
    </source>
</evidence>
<feature type="compositionally biased region" description="Low complexity" evidence="4">
    <location>
        <begin position="552"/>
        <end position="576"/>
    </location>
</feature>
<feature type="region of interest" description="Disordered" evidence="4">
    <location>
        <begin position="1"/>
        <end position="41"/>
    </location>
</feature>
<keyword evidence="5" id="KW-0472">Membrane</keyword>
<proteinExistence type="predicted"/>
<feature type="region of interest" description="Disordered" evidence="4">
    <location>
        <begin position="552"/>
        <end position="602"/>
    </location>
</feature>
<dbReference type="PANTHER" id="PTHR32347">
    <property type="entry name" value="EFFLUX SYSTEM COMPONENT YKNX-RELATED"/>
    <property type="match status" value="1"/>
</dbReference>
<dbReference type="PATRIC" id="fig|1432052.3.peg.3233"/>
<feature type="compositionally biased region" description="Acidic residues" evidence="4">
    <location>
        <begin position="577"/>
        <end position="587"/>
    </location>
</feature>
<evidence type="ECO:0000313" key="7">
    <source>
        <dbReference type="EMBL" id="ODM10500.1"/>
    </source>
</evidence>
<keyword evidence="5" id="KW-1133">Transmembrane helix</keyword>
<evidence type="ECO:0000256" key="2">
    <source>
        <dbReference type="ARBA" id="ARBA00023054"/>
    </source>
</evidence>
<organism evidence="7 8">
    <name type="scientific">Eisenbergiella tayi</name>
    <dbReference type="NCBI Taxonomy" id="1432052"/>
    <lineage>
        <taxon>Bacteria</taxon>
        <taxon>Bacillati</taxon>
        <taxon>Bacillota</taxon>
        <taxon>Clostridia</taxon>
        <taxon>Lachnospirales</taxon>
        <taxon>Lachnospiraceae</taxon>
        <taxon>Eisenbergiella</taxon>
    </lineage>
</organism>
<dbReference type="Pfam" id="PF25989">
    <property type="entry name" value="YknX_C"/>
    <property type="match status" value="1"/>
</dbReference>
<accession>A0A1E3AP78</accession>
<keyword evidence="5" id="KW-0812">Transmembrane</keyword>
<evidence type="ECO:0000256" key="5">
    <source>
        <dbReference type="SAM" id="Phobius"/>
    </source>
</evidence>
<dbReference type="InterPro" id="IPR058637">
    <property type="entry name" value="YknX-like_C"/>
</dbReference>
<feature type="transmembrane region" description="Helical" evidence="5">
    <location>
        <begin position="51"/>
        <end position="74"/>
    </location>
</feature>
<dbReference type="Gene3D" id="2.40.420.20">
    <property type="match status" value="1"/>
</dbReference>
<dbReference type="Gene3D" id="2.40.50.100">
    <property type="match status" value="1"/>
</dbReference>
<protein>
    <submittedName>
        <fullName evidence="7">Multidrug resistance protein MdtA</fullName>
    </submittedName>
</protein>
<comment type="subcellular location">
    <subcellularLocation>
        <location evidence="1">Cell envelope</location>
    </subcellularLocation>
</comment>
<dbReference type="InterPro" id="IPR050465">
    <property type="entry name" value="UPF0194_transport"/>
</dbReference>
<sequence length="602" mass="64734">MSELENKDTGSLESAKDKKKREKAEAKEKKAQEKREAVMAGGTGKKKKKKFGWIIALALVIVIVGYSVVTSVIAKNTPMQVNTVEATVGVIEETLSTSGTVSSEQSKTYYAPVGATISQMSIALGDEVAEGQQLVSFDTTDLEMKKTKAELDASVTANSYKSSEYKSNKNQSEYNEATIGLPELKVLAEQQEQYVQGLKYQLEDEQQQKKQKLQDWLGKLNQELDTQSNKLEEQHDSETRKSIQEIIQNLNNSIRETNNQISDLSMSDELKEKQRLIDAEQKKLDDMNEEINKREGKETSSKAGIADPYEKQQLAANTQSAQLTATEAENELEKARAGVTAEFPGIVTKIATVSTSKDATKGGGLLEGATVAEGTELFTIESNKQVKVGIEVTKYDLPKIAIGQQVDVTIAGNVYEGEVSKINKVAAANSQGTPVVGAEVHIKNPDDSIFLGVEAKLVIHTAYAENVITIPVEIVNADKQGEFCYVVDNGVVTMRRITTGISSDSMVEVKEGLKEGDQIVYDVTGTIMEGMKVMAVPMGGGMAGQTMMETGAAAGETEAVTETASEAVSQTAAGEGSSEEAGGETETAESQAASGTLGSENE</sequence>
<dbReference type="Proteomes" id="UP000095003">
    <property type="component" value="Unassembled WGS sequence"/>
</dbReference>
<evidence type="ECO:0000256" key="1">
    <source>
        <dbReference type="ARBA" id="ARBA00004196"/>
    </source>
</evidence>
<name>A0A1E3AP78_9FIRM</name>
<dbReference type="RefSeq" id="WP_069157417.1">
    <property type="nucleotide sequence ID" value="NZ_DBFYTC010000272.1"/>
</dbReference>
<dbReference type="Gene3D" id="2.40.30.170">
    <property type="match status" value="1"/>
</dbReference>
<feature type="compositionally biased region" description="Basic and acidic residues" evidence="4">
    <location>
        <begin position="1"/>
        <end position="37"/>
    </location>
</feature>
<evidence type="ECO:0000313" key="8">
    <source>
        <dbReference type="Proteomes" id="UP000095003"/>
    </source>
</evidence>
<keyword evidence="2 3" id="KW-0175">Coiled coil</keyword>
<dbReference type="EMBL" id="MCGI01000003">
    <property type="protein sequence ID" value="ODM10500.1"/>
    <property type="molecule type" value="Genomic_DNA"/>
</dbReference>
<evidence type="ECO:0000256" key="3">
    <source>
        <dbReference type="SAM" id="Coils"/>
    </source>
</evidence>
<comment type="caution">
    <text evidence="7">The sequence shown here is derived from an EMBL/GenBank/DDBJ whole genome shotgun (WGS) entry which is preliminary data.</text>
</comment>
<dbReference type="GO" id="GO:0030313">
    <property type="term" value="C:cell envelope"/>
    <property type="evidence" value="ECO:0007669"/>
    <property type="project" value="UniProtKB-SubCell"/>
</dbReference>
<feature type="domain" description="YknX-like C-terminal permuted SH3-like" evidence="6">
    <location>
        <begin position="467"/>
        <end position="533"/>
    </location>
</feature>
<gene>
    <name evidence="7" type="primary">mdtA_1</name>
    <name evidence="7" type="ORF">BEH84_02929</name>
</gene>
<reference evidence="7 8" key="1">
    <citation type="submission" date="2016-07" db="EMBL/GenBank/DDBJ databases">
        <title>Characterization of isolates of Eisenbergiella tayi derived from blood cultures, using whole genome sequencing.</title>
        <authorList>
            <person name="Burdz T."/>
            <person name="Wiebe D."/>
            <person name="Huynh C."/>
            <person name="Bernard K."/>
        </authorList>
    </citation>
    <scope>NUCLEOTIDE SEQUENCE [LARGE SCALE GENOMIC DNA]</scope>
    <source>
        <strain evidence="7 8">NML 120489</strain>
    </source>
</reference>
<dbReference type="GeneID" id="93303355"/>
<dbReference type="PANTHER" id="PTHR32347:SF14">
    <property type="entry name" value="EFFLUX SYSTEM COMPONENT YKNX-RELATED"/>
    <property type="match status" value="1"/>
</dbReference>
<feature type="coiled-coil region" evidence="3">
    <location>
        <begin position="188"/>
        <end position="331"/>
    </location>
</feature>
<evidence type="ECO:0000259" key="6">
    <source>
        <dbReference type="Pfam" id="PF25989"/>
    </source>
</evidence>